<feature type="domain" description="K Homology" evidence="4">
    <location>
        <begin position="401"/>
        <end position="476"/>
    </location>
</feature>
<dbReference type="InterPro" id="IPR004088">
    <property type="entry name" value="KH_dom_type_1"/>
</dbReference>
<protein>
    <submittedName>
        <fullName evidence="5">OLC1v1017097C1</fullName>
    </submittedName>
</protein>
<feature type="compositionally biased region" description="Polar residues" evidence="3">
    <location>
        <begin position="25"/>
        <end position="35"/>
    </location>
</feature>
<dbReference type="Pfam" id="PF00013">
    <property type="entry name" value="KH_1"/>
    <property type="match status" value="5"/>
</dbReference>
<dbReference type="InterPro" id="IPR004087">
    <property type="entry name" value="KH_dom"/>
</dbReference>
<sequence length="684" mass="73623">MSVQLTPSKRQNETEAIGTGKLHKNGNSSSPNSQVNGNILRVFCPGTKVDSVIGKDCSIISQISQETGVRIQVEEPVPGSDDRVITLIRPDKDDGRVDEQSNKEGNDENKETGTRKNDGDQNDHNEDKPEAGPVDIVSAVVGKDAISAMQKALILVFERMFDGNQEKDGGGGELEGDKVSTFAVRLLVFSGQIGSLLGKQGSIIKRMASESGAQIRVLPRDKLPPSVSSSDEFVQISGVPDAVRKALSSVCQQLLENPRSFPGDPSGPSPNSFGRSARPDGIAQPNHTFHGLRPPYSAGFRDGEAGFPDFVYPPQDVLTYRLWCSHDKIGGVIGKGGFVVRAIQNETGCEIKVLDYAADSEDRIILISGPAHPDERISAPQDAVLRVQSRIFRASPESQDKNLTAKLLVPTNQIGCLLGKGGSIITEMRKATGAYIRILGKDQNPQGALENDELVQINGESETIQEALLQITSRLREHFFRDAFPSMNYPSNPAFPDQVPPYPPFMGRREHSPSGMYRDLGPPFHKFDSVGGPPPGGFHPLDERPPFMQNFHRPGFPPHMPERFPSSAPWGPQGPLEVGGPMGPPDFPGGPPRGIGGFGGVNHGAIITNTTVEVVVPRSVVPAIYGEGGGCLRQIREISDAKITITDTKPGVQETVIIISGTPEQTNAAQSLIQAFVISETEAN</sequence>
<feature type="region of interest" description="Disordered" evidence="3">
    <location>
        <begin position="71"/>
        <end position="134"/>
    </location>
</feature>
<feature type="domain" description="K Homology" evidence="4">
    <location>
        <begin position="180"/>
        <end position="255"/>
    </location>
</feature>
<feature type="domain" description="K Homology" evidence="4">
    <location>
        <begin position="36"/>
        <end position="158"/>
    </location>
</feature>
<feature type="compositionally biased region" description="Basic and acidic residues" evidence="3">
    <location>
        <begin position="80"/>
        <end position="130"/>
    </location>
</feature>
<dbReference type="GO" id="GO:0003723">
    <property type="term" value="F:RNA binding"/>
    <property type="evidence" value="ECO:0007669"/>
    <property type="project" value="UniProtKB-UniRule"/>
</dbReference>
<name>A0AAV1E8P0_OLDCO</name>
<feature type="region of interest" description="Disordered" evidence="3">
    <location>
        <begin position="256"/>
        <end position="295"/>
    </location>
</feature>
<dbReference type="InterPro" id="IPR036612">
    <property type="entry name" value="KH_dom_type_1_sf"/>
</dbReference>
<dbReference type="AlphaFoldDB" id="A0AAV1E8P0"/>
<evidence type="ECO:0000313" key="5">
    <source>
        <dbReference type="EMBL" id="CAI9116049.1"/>
    </source>
</evidence>
<dbReference type="PANTHER" id="PTHR10288">
    <property type="entry name" value="KH DOMAIN CONTAINING RNA BINDING PROTEIN"/>
    <property type="match status" value="1"/>
</dbReference>
<dbReference type="SUPFAM" id="SSF54791">
    <property type="entry name" value="Eukaryotic type KH-domain (KH-domain type I)"/>
    <property type="match status" value="5"/>
</dbReference>
<feature type="domain" description="K Homology" evidence="4">
    <location>
        <begin position="608"/>
        <end position="678"/>
    </location>
</feature>
<dbReference type="Gene3D" id="3.30.310.210">
    <property type="match status" value="1"/>
</dbReference>
<feature type="region of interest" description="Disordered" evidence="3">
    <location>
        <begin position="1"/>
        <end position="35"/>
    </location>
</feature>
<dbReference type="SMART" id="SM00322">
    <property type="entry name" value="KH"/>
    <property type="match status" value="5"/>
</dbReference>
<dbReference type="Gene3D" id="3.30.1370.10">
    <property type="entry name" value="K Homology domain, type 1"/>
    <property type="match status" value="4"/>
</dbReference>
<evidence type="ECO:0000256" key="2">
    <source>
        <dbReference type="PROSITE-ProRule" id="PRU00117"/>
    </source>
</evidence>
<proteinExistence type="predicted"/>
<feature type="domain" description="K Homology" evidence="4">
    <location>
        <begin position="316"/>
        <end position="389"/>
    </location>
</feature>
<evidence type="ECO:0000259" key="4">
    <source>
        <dbReference type="SMART" id="SM00322"/>
    </source>
</evidence>
<evidence type="ECO:0000256" key="1">
    <source>
        <dbReference type="ARBA" id="ARBA00022737"/>
    </source>
</evidence>
<keyword evidence="6" id="KW-1185">Reference proteome</keyword>
<reference evidence="5" key="1">
    <citation type="submission" date="2023-03" db="EMBL/GenBank/DDBJ databases">
        <authorList>
            <person name="Julca I."/>
        </authorList>
    </citation>
    <scope>NUCLEOTIDE SEQUENCE</scope>
</reference>
<evidence type="ECO:0000256" key="3">
    <source>
        <dbReference type="SAM" id="MobiDB-lite"/>
    </source>
</evidence>
<keyword evidence="2" id="KW-0694">RNA-binding</keyword>
<dbReference type="PROSITE" id="PS50084">
    <property type="entry name" value="KH_TYPE_1"/>
    <property type="match status" value="5"/>
</dbReference>
<dbReference type="Proteomes" id="UP001161247">
    <property type="component" value="Chromosome 8"/>
</dbReference>
<dbReference type="EMBL" id="OX459125">
    <property type="protein sequence ID" value="CAI9116049.1"/>
    <property type="molecule type" value="Genomic_DNA"/>
</dbReference>
<accession>A0AAV1E8P0</accession>
<keyword evidence="1" id="KW-0677">Repeat</keyword>
<dbReference type="CDD" id="cd22460">
    <property type="entry name" value="KH-I_PEPPER_rpt2_like"/>
    <property type="match status" value="2"/>
</dbReference>
<evidence type="ECO:0000313" key="6">
    <source>
        <dbReference type="Proteomes" id="UP001161247"/>
    </source>
</evidence>
<gene>
    <name evidence="5" type="ORF">OLC1_LOCUS22437</name>
</gene>
<organism evidence="5 6">
    <name type="scientific">Oldenlandia corymbosa var. corymbosa</name>
    <dbReference type="NCBI Taxonomy" id="529605"/>
    <lineage>
        <taxon>Eukaryota</taxon>
        <taxon>Viridiplantae</taxon>
        <taxon>Streptophyta</taxon>
        <taxon>Embryophyta</taxon>
        <taxon>Tracheophyta</taxon>
        <taxon>Spermatophyta</taxon>
        <taxon>Magnoliopsida</taxon>
        <taxon>eudicotyledons</taxon>
        <taxon>Gunneridae</taxon>
        <taxon>Pentapetalae</taxon>
        <taxon>asterids</taxon>
        <taxon>lamiids</taxon>
        <taxon>Gentianales</taxon>
        <taxon>Rubiaceae</taxon>
        <taxon>Rubioideae</taxon>
        <taxon>Spermacoceae</taxon>
        <taxon>Hedyotis-Oldenlandia complex</taxon>
        <taxon>Oldenlandia</taxon>
    </lineage>
</organism>